<proteinExistence type="predicted"/>
<dbReference type="Proteomes" id="UP001249851">
    <property type="component" value="Unassembled WGS sequence"/>
</dbReference>
<dbReference type="Gene3D" id="1.10.340.70">
    <property type="match status" value="1"/>
</dbReference>
<protein>
    <submittedName>
        <fullName evidence="1">SCAN domain-containing protein 3</fullName>
    </submittedName>
</protein>
<comment type="caution">
    <text evidence="1">The sequence shown here is derived from an EMBL/GenBank/DDBJ whole genome shotgun (WGS) entry which is preliminary data.</text>
</comment>
<keyword evidence="2" id="KW-1185">Reference proteome</keyword>
<name>A0AAD9UTN1_ACRCE</name>
<dbReference type="AlphaFoldDB" id="A0AAD9UTN1"/>
<organism evidence="1 2">
    <name type="scientific">Acropora cervicornis</name>
    <name type="common">Staghorn coral</name>
    <dbReference type="NCBI Taxonomy" id="6130"/>
    <lineage>
        <taxon>Eukaryota</taxon>
        <taxon>Metazoa</taxon>
        <taxon>Cnidaria</taxon>
        <taxon>Anthozoa</taxon>
        <taxon>Hexacorallia</taxon>
        <taxon>Scleractinia</taxon>
        <taxon>Astrocoeniina</taxon>
        <taxon>Acroporidae</taxon>
        <taxon>Acropora</taxon>
    </lineage>
</organism>
<sequence>MHTMRNSHMLNIPLFKTATGQRTFQFRTVKLWNTLDSTLKLKLTNTTGLQTLPEKKPALNFFILKANMTGCVDSSLFYTKLEELKQSKKRKSSSTTIFIDNDFFDESKRWLQTAPEEKQHLNLDKLTKQKIVRNHWRLTTEGKVTTSDNKLIVPKRDIYNVLCEAHSASAHRGRDKTERYIRQSYAGISQEIINLFVSLCKLHQQQKSVTNHWKKPITNPIRANQFLAHVQMDLIDFRNLPCECQSRHNWALHIVDHFSKYSWMFALKRKQTEESPRSVAFDVTFGSKGIRCLQVFFCP</sequence>
<accession>A0AAD9UTN1</accession>
<evidence type="ECO:0000313" key="1">
    <source>
        <dbReference type="EMBL" id="KAK2549541.1"/>
    </source>
</evidence>
<gene>
    <name evidence="1" type="ORF">P5673_029925</name>
</gene>
<reference evidence="1" key="2">
    <citation type="journal article" date="2023" name="Science">
        <title>Genomic signatures of disease resistance in endangered staghorn corals.</title>
        <authorList>
            <person name="Vollmer S.V."/>
            <person name="Selwyn J.D."/>
            <person name="Despard B.A."/>
            <person name="Roesel C.L."/>
        </authorList>
    </citation>
    <scope>NUCLEOTIDE SEQUENCE</scope>
    <source>
        <strain evidence="1">K2</strain>
    </source>
</reference>
<evidence type="ECO:0000313" key="2">
    <source>
        <dbReference type="Proteomes" id="UP001249851"/>
    </source>
</evidence>
<reference evidence="1" key="1">
    <citation type="journal article" date="2023" name="G3 (Bethesda)">
        <title>Whole genome assembly and annotation of the endangered Caribbean coral Acropora cervicornis.</title>
        <authorList>
            <person name="Selwyn J.D."/>
            <person name="Vollmer S.V."/>
        </authorList>
    </citation>
    <scope>NUCLEOTIDE SEQUENCE</scope>
    <source>
        <strain evidence="1">K2</strain>
    </source>
</reference>
<dbReference type="EMBL" id="JARQWQ010000124">
    <property type="protein sequence ID" value="KAK2549541.1"/>
    <property type="molecule type" value="Genomic_DNA"/>
</dbReference>